<dbReference type="OrthoDB" id="2245448at2759"/>
<name>A0A0C9MKF4_9FUNG</name>
<accession>A0A0C9MKF4</accession>
<dbReference type="AlphaFoldDB" id="A0A0C9MKF4"/>
<dbReference type="EMBL" id="DF836475">
    <property type="protein sequence ID" value="GAN08029.1"/>
    <property type="molecule type" value="Genomic_DNA"/>
</dbReference>
<keyword evidence="2" id="KW-1185">Reference proteome</keyword>
<proteinExistence type="predicted"/>
<evidence type="ECO:0000313" key="1">
    <source>
        <dbReference type="EMBL" id="GAN08029.1"/>
    </source>
</evidence>
<reference evidence="1" key="1">
    <citation type="submission" date="2014-09" db="EMBL/GenBank/DDBJ databases">
        <title>Draft genome sequence of an oleaginous Mucoromycotina fungus Mucor ambiguus NBRC6742.</title>
        <authorList>
            <person name="Takeda I."/>
            <person name="Yamane N."/>
            <person name="Morita T."/>
            <person name="Tamano K."/>
            <person name="Machida M."/>
            <person name="Baker S."/>
            <person name="Koike H."/>
        </authorList>
    </citation>
    <scope>NUCLEOTIDE SEQUENCE</scope>
    <source>
        <strain evidence="1">NBRC 6742</strain>
    </source>
</reference>
<organism evidence="1">
    <name type="scientific">Mucor ambiguus</name>
    <dbReference type="NCBI Taxonomy" id="91626"/>
    <lineage>
        <taxon>Eukaryota</taxon>
        <taxon>Fungi</taxon>
        <taxon>Fungi incertae sedis</taxon>
        <taxon>Mucoromycota</taxon>
        <taxon>Mucoromycotina</taxon>
        <taxon>Mucoromycetes</taxon>
        <taxon>Mucorales</taxon>
        <taxon>Mucorineae</taxon>
        <taxon>Mucoraceae</taxon>
        <taxon>Mucor</taxon>
    </lineage>
</organism>
<sequence length="150" mass="17011">MENKLQIMVYNQVYKDKTWNKLHILFGKLDILVTGALLGSNNEEFNAFLDASIPSLKKNSTDFLLFSPEKPAIGIPCVRMLRNYRKATSMERWLFKSEIFVNLGFSTPDQLNLQCPAVYVKITSHLVSSAAANGFLSIDQLDTLKKMLFS</sequence>
<evidence type="ECO:0000313" key="2">
    <source>
        <dbReference type="Proteomes" id="UP000053815"/>
    </source>
</evidence>
<dbReference type="Proteomes" id="UP000053815">
    <property type="component" value="Unassembled WGS sequence"/>
</dbReference>
<protein>
    <submittedName>
        <fullName evidence="1">Uncharacterized protein</fullName>
    </submittedName>
</protein>
<gene>
    <name evidence="1" type="ORF">MAM1_0186d07535</name>
</gene>